<dbReference type="AlphaFoldDB" id="A0A6C0AIN6"/>
<dbReference type="Gene3D" id="3.30.310.10">
    <property type="entry name" value="TATA-Binding Protein"/>
    <property type="match status" value="2"/>
</dbReference>
<evidence type="ECO:0000313" key="1">
    <source>
        <dbReference type="EMBL" id="QHS79592.1"/>
    </source>
</evidence>
<organism evidence="1">
    <name type="scientific">viral metagenome</name>
    <dbReference type="NCBI Taxonomy" id="1070528"/>
    <lineage>
        <taxon>unclassified sequences</taxon>
        <taxon>metagenomes</taxon>
        <taxon>organismal metagenomes</taxon>
    </lineage>
</organism>
<accession>A0A6C0AIN6</accession>
<dbReference type="SUPFAM" id="SSF55945">
    <property type="entry name" value="TATA-box binding protein-like"/>
    <property type="match status" value="1"/>
</dbReference>
<proteinExistence type="predicted"/>
<reference evidence="1" key="1">
    <citation type="journal article" date="2020" name="Nature">
        <title>Giant virus diversity and host interactions through global metagenomics.</title>
        <authorList>
            <person name="Schulz F."/>
            <person name="Roux S."/>
            <person name="Paez-Espino D."/>
            <person name="Jungbluth S."/>
            <person name="Walsh D.A."/>
            <person name="Denef V.J."/>
            <person name="McMahon K.D."/>
            <person name="Konstantinidis K.T."/>
            <person name="Eloe-Fadrosh E.A."/>
            <person name="Kyrpides N.C."/>
            <person name="Woyke T."/>
        </authorList>
    </citation>
    <scope>NUCLEOTIDE SEQUENCE</scope>
    <source>
        <strain evidence="1">GVMAG-S-1035303-20</strain>
    </source>
</reference>
<name>A0A6C0AIN6_9ZZZZ</name>
<dbReference type="EMBL" id="MN740650">
    <property type="protein sequence ID" value="QHS79592.1"/>
    <property type="molecule type" value="Genomic_DNA"/>
</dbReference>
<protein>
    <submittedName>
        <fullName evidence="1">Uncharacterized protein</fullName>
    </submittedName>
</protein>
<sequence>MMLVLPRLSTMVVLHTYKMKLDTDEMLNNMPLKDGIIKIEKRGILRRGESKRDRIKRRNPKAATTSGFGHNSVTVVVLSNAAGELPEKEITVKIFHNGVFHMTGVLDSRYETHTLAILTANVHAACIKEGGWDSVSRRVLLMNYSTGFKDTLNISRVALQRYFQEKGIQAEFEPDVSPCVKIVFPQRWTACVFRTGKINLTALKSQEDCDEFVKLLEPHLSTYALSIPAPLSETLSCNKS</sequence>
<dbReference type="InterPro" id="IPR012295">
    <property type="entry name" value="TBP_dom_sf"/>
</dbReference>